<dbReference type="AlphaFoldDB" id="A0A926E6K2"/>
<name>A0A926E6K2_9FIRM</name>
<keyword evidence="3" id="KW-1185">Reference proteome</keyword>
<dbReference type="Proteomes" id="UP000610862">
    <property type="component" value="Unassembled WGS sequence"/>
</dbReference>
<dbReference type="RefSeq" id="WP_177269675.1">
    <property type="nucleotide sequence ID" value="NZ_JACRTA010000001.1"/>
</dbReference>
<reference evidence="2" key="1">
    <citation type="submission" date="2020-08" db="EMBL/GenBank/DDBJ databases">
        <title>Genome public.</title>
        <authorList>
            <person name="Liu C."/>
            <person name="Sun Q."/>
        </authorList>
    </citation>
    <scope>NUCLEOTIDE SEQUENCE</scope>
    <source>
        <strain evidence="2">NSJ-24</strain>
    </source>
</reference>
<dbReference type="Pfam" id="PF13349">
    <property type="entry name" value="DUF4097"/>
    <property type="match status" value="1"/>
</dbReference>
<accession>A0A926E6K2</accession>
<proteinExistence type="predicted"/>
<gene>
    <name evidence="2" type="ORF">H8692_04910</name>
</gene>
<feature type="domain" description="DUF4097" evidence="1">
    <location>
        <begin position="112"/>
        <end position="281"/>
    </location>
</feature>
<sequence>MNKGLKKFFIICAAAVCMGLILSVVGYVTGGIHFMDKLSEKYTWFRGGNVERTYTSLKETDQFDSLSVKGDIDVMICKGDISKTRVSFDKNSNNPIFRVENGVLTVDAGEMKGGVLIDLGTGDRSPYLEVYVPEGINIKNIDIDTDYGDVEISDISAGTVSINADSGDISMDRVSYDTMNIISDYGDIEGRVLKSKGLSIEADAGDIDLQGEFYGNTNIKSDYGDTDIVTTLKEELYTLDLYTDFGDVEAGSHKYEDFGYINQGNGENIIKVVNDSGDINISFGR</sequence>
<evidence type="ECO:0000313" key="3">
    <source>
        <dbReference type="Proteomes" id="UP000610862"/>
    </source>
</evidence>
<protein>
    <submittedName>
        <fullName evidence="2">DUF4097 family beta strand repeat protein</fullName>
    </submittedName>
</protein>
<evidence type="ECO:0000259" key="1">
    <source>
        <dbReference type="Pfam" id="PF13349"/>
    </source>
</evidence>
<comment type="caution">
    <text evidence="2">The sequence shown here is derived from an EMBL/GenBank/DDBJ whole genome shotgun (WGS) entry which is preliminary data.</text>
</comment>
<evidence type="ECO:0000313" key="2">
    <source>
        <dbReference type="EMBL" id="MBC8568108.1"/>
    </source>
</evidence>
<dbReference type="InterPro" id="IPR025164">
    <property type="entry name" value="Toastrack_DUF4097"/>
</dbReference>
<organism evidence="2 3">
    <name type="scientific">Lentihominibacter hominis</name>
    <dbReference type="NCBI Taxonomy" id="2763645"/>
    <lineage>
        <taxon>Bacteria</taxon>
        <taxon>Bacillati</taxon>
        <taxon>Bacillota</taxon>
        <taxon>Clostridia</taxon>
        <taxon>Peptostreptococcales</taxon>
        <taxon>Anaerovoracaceae</taxon>
        <taxon>Lentihominibacter</taxon>
    </lineage>
</organism>
<dbReference type="Gene3D" id="2.160.20.120">
    <property type="match status" value="1"/>
</dbReference>
<dbReference type="EMBL" id="JACRTA010000001">
    <property type="protein sequence ID" value="MBC8568108.1"/>
    <property type="molecule type" value="Genomic_DNA"/>
</dbReference>